<keyword evidence="2" id="KW-1185">Reference proteome</keyword>
<dbReference type="Proteomes" id="UP000251993">
    <property type="component" value="Chromosome"/>
</dbReference>
<accession>A0A344TCT1</accession>
<gene>
    <name evidence="1" type="ORF">DR864_01275</name>
</gene>
<sequence>MASNNRNGSSSMKGNKRDVNEIKQDPSWFITCLVKDPVKSFTITFDPKSLSLKREKYGDRLIVPQGLEQ</sequence>
<dbReference type="EMBL" id="CP030850">
    <property type="protein sequence ID" value="AXE16452.1"/>
    <property type="molecule type" value="Genomic_DNA"/>
</dbReference>
<evidence type="ECO:0000313" key="1">
    <source>
        <dbReference type="EMBL" id="AXE16452.1"/>
    </source>
</evidence>
<dbReference type="KEGG" id="run:DR864_01275"/>
<reference evidence="1 2" key="1">
    <citation type="submission" date="2018-07" db="EMBL/GenBank/DDBJ databases">
        <title>Genome sequencing of Runella.</title>
        <authorList>
            <person name="Baek M.-G."/>
            <person name="Yi H."/>
        </authorList>
    </citation>
    <scope>NUCLEOTIDE SEQUENCE [LARGE SCALE GENOMIC DNA]</scope>
    <source>
        <strain evidence="1 2">HYN0085</strain>
    </source>
</reference>
<name>A0A344TCT1_9BACT</name>
<dbReference type="AlphaFoldDB" id="A0A344TCT1"/>
<proteinExistence type="predicted"/>
<dbReference type="OrthoDB" id="9846700at2"/>
<evidence type="ECO:0000313" key="2">
    <source>
        <dbReference type="Proteomes" id="UP000251993"/>
    </source>
</evidence>
<protein>
    <submittedName>
        <fullName evidence="1">Uncharacterized protein</fullName>
    </submittedName>
</protein>
<dbReference type="RefSeq" id="WP_114065239.1">
    <property type="nucleotide sequence ID" value="NZ_CP030850.1"/>
</dbReference>
<organism evidence="1 2">
    <name type="scientific">Runella rosea</name>
    <dbReference type="NCBI Taxonomy" id="2259595"/>
    <lineage>
        <taxon>Bacteria</taxon>
        <taxon>Pseudomonadati</taxon>
        <taxon>Bacteroidota</taxon>
        <taxon>Cytophagia</taxon>
        <taxon>Cytophagales</taxon>
        <taxon>Spirosomataceae</taxon>
        <taxon>Runella</taxon>
    </lineage>
</organism>